<evidence type="ECO:0000313" key="3">
    <source>
        <dbReference type="Proteomes" id="UP000765509"/>
    </source>
</evidence>
<gene>
    <name evidence="2" type="ORF">O181_058362</name>
</gene>
<dbReference type="Proteomes" id="UP000765509">
    <property type="component" value="Unassembled WGS sequence"/>
</dbReference>
<dbReference type="OrthoDB" id="2505547at2759"/>
<name>A0A9Q3EEH9_9BASI</name>
<reference evidence="2" key="1">
    <citation type="submission" date="2021-03" db="EMBL/GenBank/DDBJ databases">
        <title>Draft genome sequence of rust myrtle Austropuccinia psidii MF-1, a brazilian biotype.</title>
        <authorList>
            <person name="Quecine M.C."/>
            <person name="Pachon D.M.R."/>
            <person name="Bonatelli M.L."/>
            <person name="Correr F.H."/>
            <person name="Franceschini L.M."/>
            <person name="Leite T.F."/>
            <person name="Margarido G.R.A."/>
            <person name="Almeida C.A."/>
            <person name="Ferrarezi J.A."/>
            <person name="Labate C.A."/>
        </authorList>
    </citation>
    <scope>NUCLEOTIDE SEQUENCE</scope>
    <source>
        <strain evidence="2">MF-1</strain>
    </source>
</reference>
<organism evidence="2 3">
    <name type="scientific">Austropuccinia psidii MF-1</name>
    <dbReference type="NCBI Taxonomy" id="1389203"/>
    <lineage>
        <taxon>Eukaryota</taxon>
        <taxon>Fungi</taxon>
        <taxon>Dikarya</taxon>
        <taxon>Basidiomycota</taxon>
        <taxon>Pucciniomycotina</taxon>
        <taxon>Pucciniomycetes</taxon>
        <taxon>Pucciniales</taxon>
        <taxon>Sphaerophragmiaceae</taxon>
        <taxon>Austropuccinia</taxon>
    </lineage>
</organism>
<sequence length="353" mass="39043">MSSSTRAKKAANNKAELKPLSNDDMYSMLTSLKNEVMTLKSAISSEDAKIKWLQMGPSSPWAPMPPHTTSPYDLLMQEPYHSTNCFAPLKSNGSNFAEWLACLDWVISVAINTEILVVDSPSSLDNQSPEENRAICHFINVSIPHEFALCVGITPSQLTAKAFFITIKACCSCRNRFEKLRLIRSMLTMLVKNRSGTPQPNDVIILFLTRTFVLLKKLGIKADELEVTTAILAKGDEKPTLTFVVQIILNASTKANKENHQLSPFLYRVAERPATPTYPQRPRSPGPTQPWCQASTLSPRQQIRCHLLSLWTGRSLAFQQPSHQGACESTPVSTQAKNTGGKTILSFGLPVPT</sequence>
<feature type="region of interest" description="Disordered" evidence="1">
    <location>
        <begin position="330"/>
        <end position="353"/>
    </location>
</feature>
<accession>A0A9Q3EEH9</accession>
<comment type="caution">
    <text evidence="2">The sequence shown here is derived from an EMBL/GenBank/DDBJ whole genome shotgun (WGS) entry which is preliminary data.</text>
</comment>
<protein>
    <submittedName>
        <fullName evidence="2">Uncharacterized protein</fullName>
    </submittedName>
</protein>
<dbReference type="EMBL" id="AVOT02026776">
    <property type="protein sequence ID" value="MBW0518647.1"/>
    <property type="molecule type" value="Genomic_DNA"/>
</dbReference>
<proteinExistence type="predicted"/>
<keyword evidence="3" id="KW-1185">Reference proteome</keyword>
<evidence type="ECO:0000313" key="2">
    <source>
        <dbReference type="EMBL" id="MBW0518647.1"/>
    </source>
</evidence>
<dbReference type="AlphaFoldDB" id="A0A9Q3EEH9"/>
<feature type="compositionally biased region" description="Polar residues" evidence="1">
    <location>
        <begin position="330"/>
        <end position="341"/>
    </location>
</feature>
<evidence type="ECO:0000256" key="1">
    <source>
        <dbReference type="SAM" id="MobiDB-lite"/>
    </source>
</evidence>